<reference evidence="1" key="1">
    <citation type="submission" date="2014-11" db="EMBL/GenBank/DDBJ databases">
        <authorList>
            <person name="Amaro Gonzalez C."/>
        </authorList>
    </citation>
    <scope>NUCLEOTIDE SEQUENCE</scope>
</reference>
<protein>
    <submittedName>
        <fullName evidence="1">Uncharacterized protein</fullName>
    </submittedName>
</protein>
<name>A0A0E9RXB0_ANGAN</name>
<accession>A0A0E9RXB0</accession>
<sequence>MAALDLRAVCYPNASC</sequence>
<reference evidence="1" key="2">
    <citation type="journal article" date="2015" name="Fish Shellfish Immunol.">
        <title>Early steps in the European eel (Anguilla anguilla)-Vibrio vulnificus interaction in the gills: Role of the RtxA13 toxin.</title>
        <authorList>
            <person name="Callol A."/>
            <person name="Pajuelo D."/>
            <person name="Ebbesson L."/>
            <person name="Teles M."/>
            <person name="MacKenzie S."/>
            <person name="Amaro C."/>
        </authorList>
    </citation>
    <scope>NUCLEOTIDE SEQUENCE</scope>
</reference>
<dbReference type="AlphaFoldDB" id="A0A0E9RXB0"/>
<organism evidence="1">
    <name type="scientific">Anguilla anguilla</name>
    <name type="common">European freshwater eel</name>
    <name type="synonym">Muraena anguilla</name>
    <dbReference type="NCBI Taxonomy" id="7936"/>
    <lineage>
        <taxon>Eukaryota</taxon>
        <taxon>Metazoa</taxon>
        <taxon>Chordata</taxon>
        <taxon>Craniata</taxon>
        <taxon>Vertebrata</taxon>
        <taxon>Euteleostomi</taxon>
        <taxon>Actinopterygii</taxon>
        <taxon>Neopterygii</taxon>
        <taxon>Teleostei</taxon>
        <taxon>Anguilliformes</taxon>
        <taxon>Anguillidae</taxon>
        <taxon>Anguilla</taxon>
    </lineage>
</organism>
<evidence type="ECO:0000313" key="1">
    <source>
        <dbReference type="EMBL" id="JAH33834.1"/>
    </source>
</evidence>
<dbReference type="EMBL" id="GBXM01074743">
    <property type="protein sequence ID" value="JAH33834.1"/>
    <property type="molecule type" value="Transcribed_RNA"/>
</dbReference>
<proteinExistence type="predicted"/>